<dbReference type="Proteomes" id="UP000095765">
    <property type="component" value="Unassembled WGS sequence"/>
</dbReference>
<evidence type="ECO:0000259" key="1">
    <source>
        <dbReference type="Pfam" id="PF01323"/>
    </source>
</evidence>
<dbReference type="Pfam" id="PF01323">
    <property type="entry name" value="DSBA"/>
    <property type="match status" value="1"/>
</dbReference>
<dbReference type="CDD" id="cd02972">
    <property type="entry name" value="DsbA_family"/>
    <property type="match status" value="1"/>
</dbReference>
<feature type="domain" description="DSBA-like thioredoxin" evidence="1">
    <location>
        <begin position="4"/>
        <end position="145"/>
    </location>
</feature>
<dbReference type="InterPro" id="IPR001853">
    <property type="entry name" value="DSBA-like_thioredoxin_dom"/>
</dbReference>
<evidence type="ECO:0000313" key="7">
    <source>
        <dbReference type="Proteomes" id="UP000260828"/>
    </source>
</evidence>
<dbReference type="GeneID" id="72463086"/>
<accession>A0A174MPQ9</accession>
<evidence type="ECO:0000313" key="3">
    <source>
        <dbReference type="EMBL" id="OUP67844.1"/>
    </source>
</evidence>
<evidence type="ECO:0000313" key="5">
    <source>
        <dbReference type="Proteomes" id="UP000095765"/>
    </source>
</evidence>
<dbReference type="EMBL" id="NFKP01000025">
    <property type="protein sequence ID" value="OUP67844.1"/>
    <property type="molecule type" value="Genomic_DNA"/>
</dbReference>
<evidence type="ECO:0000313" key="2">
    <source>
        <dbReference type="EMBL" id="CUP37111.1"/>
    </source>
</evidence>
<protein>
    <submittedName>
        <fullName evidence="2">Protein-disulfide isomerase</fullName>
    </submittedName>
</protein>
<dbReference type="EMBL" id="QVME01000003">
    <property type="protein sequence ID" value="RGE68269.1"/>
    <property type="molecule type" value="Genomic_DNA"/>
</dbReference>
<reference evidence="4 7" key="4">
    <citation type="submission" date="2018-08" db="EMBL/GenBank/DDBJ databases">
        <title>A genome reference for cultivated species of the human gut microbiota.</title>
        <authorList>
            <person name="Zou Y."/>
            <person name="Xue W."/>
            <person name="Luo G."/>
        </authorList>
    </citation>
    <scope>NUCLEOTIDE SEQUENCE [LARGE SCALE GENOMIC DNA]</scope>
    <source>
        <strain evidence="4 7">TF05-12AC</strain>
    </source>
</reference>
<reference evidence="2 5" key="1">
    <citation type="submission" date="2015-09" db="EMBL/GenBank/DDBJ databases">
        <authorList>
            <consortium name="Pathogen Informatics"/>
        </authorList>
    </citation>
    <scope>NUCLEOTIDE SEQUENCE [LARGE SCALE GENOMIC DNA]</scope>
    <source>
        <strain evidence="2 5">2789STDY5834939</strain>
    </source>
</reference>
<name>A0A174MPQ9_9FIRM</name>
<reference evidence="6" key="2">
    <citation type="submission" date="2017-04" db="EMBL/GenBank/DDBJ databases">
        <title>Function of individual gut microbiota members based on whole genome sequencing of pure cultures obtained from chicken caecum.</title>
        <authorList>
            <person name="Medvecky M."/>
            <person name="Cejkova D."/>
            <person name="Polansky O."/>
            <person name="Karasova D."/>
            <person name="Kubasova T."/>
            <person name="Cizek A."/>
            <person name="Rychlik I."/>
        </authorList>
    </citation>
    <scope>NUCLEOTIDE SEQUENCE [LARGE SCALE GENOMIC DNA]</scope>
    <source>
        <strain evidence="6">An175</strain>
    </source>
</reference>
<dbReference type="GO" id="GO:0016491">
    <property type="term" value="F:oxidoreductase activity"/>
    <property type="evidence" value="ECO:0007669"/>
    <property type="project" value="InterPro"/>
</dbReference>
<dbReference type="OrthoDB" id="9799122at2"/>
<dbReference type="Proteomes" id="UP000196386">
    <property type="component" value="Unassembled WGS sequence"/>
</dbReference>
<dbReference type="InterPro" id="IPR036249">
    <property type="entry name" value="Thioredoxin-like_sf"/>
</dbReference>
<sequence length="164" mass="18611">MRHLELFFDYACPYCLRAHELLLELLPLHSDIEIDWRPCESHPRPDSYGPHSDLCIRGMYFARAHGADLLEYHRLMYRAALIERADIEDPAVVARAAAPLLDAGALEQALRGGRYERELQKANAYAFDRSGVWAVPAYRMDGRRLDARENIGVTRGELAAFLAG</sequence>
<organism evidence="2 5">
    <name type="scientific">Anaerotruncus colihominis</name>
    <dbReference type="NCBI Taxonomy" id="169435"/>
    <lineage>
        <taxon>Bacteria</taxon>
        <taxon>Bacillati</taxon>
        <taxon>Bacillota</taxon>
        <taxon>Clostridia</taxon>
        <taxon>Eubacteriales</taxon>
        <taxon>Oscillospiraceae</taxon>
        <taxon>Anaerotruncus</taxon>
    </lineage>
</organism>
<dbReference type="EMBL" id="CZBE01000003">
    <property type="protein sequence ID" value="CUP37111.1"/>
    <property type="molecule type" value="Genomic_DNA"/>
</dbReference>
<dbReference type="Gene3D" id="3.40.30.10">
    <property type="entry name" value="Glutaredoxin"/>
    <property type="match status" value="1"/>
</dbReference>
<evidence type="ECO:0000313" key="4">
    <source>
        <dbReference type="EMBL" id="RGE68269.1"/>
    </source>
</evidence>
<gene>
    <name evidence="3" type="ORF">B5F11_16120</name>
    <name evidence="4" type="ORF">DXC40_07955</name>
    <name evidence="2" type="ORF">ERS852551_00592</name>
</gene>
<proteinExistence type="predicted"/>
<dbReference type="AlphaFoldDB" id="A0A174MPQ9"/>
<evidence type="ECO:0000313" key="6">
    <source>
        <dbReference type="Proteomes" id="UP000196386"/>
    </source>
</evidence>
<dbReference type="InterPro" id="IPR011767">
    <property type="entry name" value="GLR_AS"/>
</dbReference>
<dbReference type="PROSITE" id="PS00195">
    <property type="entry name" value="GLUTAREDOXIN_1"/>
    <property type="match status" value="1"/>
</dbReference>
<reference evidence="3" key="3">
    <citation type="journal article" date="2018" name="BMC Genomics">
        <title>Whole genome sequencing and function prediction of 133 gut anaerobes isolated from chicken caecum in pure cultures.</title>
        <authorList>
            <person name="Medvecky M."/>
            <person name="Cejkova D."/>
            <person name="Polansky O."/>
            <person name="Karasova D."/>
            <person name="Kubasova T."/>
            <person name="Cizek A."/>
            <person name="Rychlik I."/>
        </authorList>
    </citation>
    <scope>NUCLEOTIDE SEQUENCE</scope>
    <source>
        <strain evidence="3">An175</strain>
    </source>
</reference>
<dbReference type="GO" id="GO:0016853">
    <property type="term" value="F:isomerase activity"/>
    <property type="evidence" value="ECO:0007669"/>
    <property type="project" value="UniProtKB-KW"/>
</dbReference>
<dbReference type="Proteomes" id="UP000260828">
    <property type="component" value="Unassembled WGS sequence"/>
</dbReference>
<keyword evidence="2" id="KW-0413">Isomerase</keyword>
<dbReference type="SUPFAM" id="SSF52833">
    <property type="entry name" value="Thioredoxin-like"/>
    <property type="match status" value="1"/>
</dbReference>
<dbReference type="RefSeq" id="WP_006873819.1">
    <property type="nucleotide sequence ID" value="NZ_CABIWA010000006.1"/>
</dbReference>